<dbReference type="Proteomes" id="UP000192247">
    <property type="component" value="Unassembled WGS sequence"/>
</dbReference>
<comment type="caution">
    <text evidence="1">The sequence shown here is derived from an EMBL/GenBank/DDBJ whole genome shotgun (WGS) entry which is preliminary data.</text>
</comment>
<evidence type="ECO:0000313" key="2">
    <source>
        <dbReference type="Proteomes" id="UP000192247"/>
    </source>
</evidence>
<dbReference type="AlphaFoldDB" id="A0A1V9XKB5"/>
<name>A0A1V9XKB5_9ACAR</name>
<gene>
    <name evidence="1" type="ORF">BIW11_09444</name>
</gene>
<dbReference type="Gene3D" id="1.25.40.710">
    <property type="match status" value="1"/>
</dbReference>
<evidence type="ECO:0000313" key="1">
    <source>
        <dbReference type="EMBL" id="OQR73896.1"/>
    </source>
</evidence>
<keyword evidence="2" id="KW-1185">Reference proteome</keyword>
<reference evidence="1 2" key="1">
    <citation type="journal article" date="2017" name="Gigascience">
        <title>Draft genome of the honey bee ectoparasitic mite, Tropilaelaps mercedesae, is shaped by the parasitic life history.</title>
        <authorList>
            <person name="Dong X."/>
            <person name="Armstrong S.D."/>
            <person name="Xia D."/>
            <person name="Makepeace B.L."/>
            <person name="Darby A.C."/>
            <person name="Kadowaki T."/>
        </authorList>
    </citation>
    <scope>NUCLEOTIDE SEQUENCE [LARGE SCALE GENOMIC DNA]</scope>
    <source>
        <strain evidence="1">Wuxi-XJTLU</strain>
    </source>
</reference>
<dbReference type="InterPro" id="IPR046939">
    <property type="entry name" value="TPPII_C_sf"/>
</dbReference>
<organism evidence="1 2">
    <name type="scientific">Tropilaelaps mercedesae</name>
    <dbReference type="NCBI Taxonomy" id="418985"/>
    <lineage>
        <taxon>Eukaryota</taxon>
        <taxon>Metazoa</taxon>
        <taxon>Ecdysozoa</taxon>
        <taxon>Arthropoda</taxon>
        <taxon>Chelicerata</taxon>
        <taxon>Arachnida</taxon>
        <taxon>Acari</taxon>
        <taxon>Parasitiformes</taxon>
        <taxon>Mesostigmata</taxon>
        <taxon>Gamasina</taxon>
        <taxon>Dermanyssoidea</taxon>
        <taxon>Laelapidae</taxon>
        <taxon>Tropilaelaps</taxon>
    </lineage>
</organism>
<feature type="non-terminal residue" evidence="1">
    <location>
        <position position="1"/>
    </location>
</feature>
<dbReference type="EMBL" id="MNPL01009070">
    <property type="protein sequence ID" value="OQR73896.1"/>
    <property type="molecule type" value="Genomic_DNA"/>
</dbReference>
<protein>
    <submittedName>
        <fullName evidence="1">Tripeptidyl-peptidase 2-like</fullName>
    </submittedName>
</protein>
<accession>A0A1V9XKB5</accession>
<sequence>LDKQKQLVVDVLTKKGEALCNLLSLNKDPTESGLNDKIEELYTEMQRWVDPLHDVKAAPFVERYLTVTEQPGKLIRLLMKAQEEKATVETENKLVEAYKKLDWQHAVKLSQRNRLNKFPPIYRPL</sequence>
<proteinExistence type="predicted"/>
<dbReference type="STRING" id="418985.A0A1V9XKB5"/>
<dbReference type="OrthoDB" id="10256524at2759"/>
<dbReference type="InParanoid" id="A0A1V9XKB5"/>